<dbReference type="Pfam" id="PF08444">
    <property type="entry name" value="Gly_acyl_tr_C"/>
    <property type="match status" value="1"/>
</dbReference>
<protein>
    <recommendedName>
        <fullName evidence="3">Glycine N-acyltransferase-like protein</fullName>
        <ecNumber evidence="3">2.3.1.-</ecNumber>
    </recommendedName>
</protein>
<evidence type="ECO:0000256" key="1">
    <source>
        <dbReference type="ARBA" id="ARBA00022679"/>
    </source>
</evidence>
<evidence type="ECO:0000259" key="5">
    <source>
        <dbReference type="Pfam" id="PF08444"/>
    </source>
</evidence>
<evidence type="ECO:0000259" key="4">
    <source>
        <dbReference type="Pfam" id="PF06021"/>
    </source>
</evidence>
<dbReference type="GO" id="GO:0005739">
    <property type="term" value="C:mitochondrion"/>
    <property type="evidence" value="ECO:0007669"/>
    <property type="project" value="InterPro"/>
</dbReference>
<sequence length="217" mass="23573">MKILTCPAHLQRLEGILRKSLPFALPVFGAVLNINRGNPGNYEVLVDKWPEFGAVLARPSGEVASGDMGNHRRGVTQCPGTCQVCSEHPWVPPGAAPRPCPHMRTPLSPPLTPASPRPAPGVRVGSLSPSHVDLLNDTWPYGRNARSRRYLAEILGRFPQVCLQDGSGQPVAWVLTDHFGTGTHSYTLPEQRRRGLMQVALTVAAQRAHARGFPTFG</sequence>
<dbReference type="InterPro" id="IPR013652">
    <property type="entry name" value="Glycine_N-acyltransferase_C"/>
</dbReference>
<evidence type="ECO:0000313" key="6">
    <source>
        <dbReference type="EMBL" id="NXR39662.1"/>
    </source>
</evidence>
<feature type="domain" description="Glycine N-acyltransferase N-terminal" evidence="4">
    <location>
        <begin position="1"/>
        <end position="69"/>
    </location>
</feature>
<evidence type="ECO:0000313" key="7">
    <source>
        <dbReference type="Proteomes" id="UP000549157"/>
    </source>
</evidence>
<comment type="similarity">
    <text evidence="3">Belongs to the glycine N-acyltransferase family.</text>
</comment>
<dbReference type="InterPro" id="IPR016181">
    <property type="entry name" value="Acyl_CoA_acyltransferase"/>
</dbReference>
<proteinExistence type="inferred from homology"/>
<comment type="caution">
    <text evidence="6">The sequence shown here is derived from an EMBL/GenBank/DDBJ whole genome shotgun (WGS) entry which is preliminary data.</text>
</comment>
<keyword evidence="1 3" id="KW-0808">Transferase</keyword>
<evidence type="ECO:0000256" key="2">
    <source>
        <dbReference type="ARBA" id="ARBA00023315"/>
    </source>
</evidence>
<keyword evidence="7" id="KW-1185">Reference proteome</keyword>
<name>A0A7L2KWL6_9PASS</name>
<accession>A0A7L2KWL6</accession>
<organism evidence="6 7">
    <name type="scientific">Zosterops hypoxanthus</name>
    <dbReference type="NCBI Taxonomy" id="2485327"/>
    <lineage>
        <taxon>Eukaryota</taxon>
        <taxon>Metazoa</taxon>
        <taxon>Chordata</taxon>
        <taxon>Craniata</taxon>
        <taxon>Vertebrata</taxon>
        <taxon>Euteleostomi</taxon>
        <taxon>Archelosauria</taxon>
        <taxon>Archosauria</taxon>
        <taxon>Dinosauria</taxon>
        <taxon>Saurischia</taxon>
        <taxon>Theropoda</taxon>
        <taxon>Coelurosauria</taxon>
        <taxon>Aves</taxon>
        <taxon>Neognathae</taxon>
        <taxon>Neoaves</taxon>
        <taxon>Telluraves</taxon>
        <taxon>Australaves</taxon>
        <taxon>Passeriformes</taxon>
        <taxon>Sylvioidea</taxon>
        <taxon>Zosteropidae</taxon>
        <taxon>Zosterops</taxon>
    </lineage>
</organism>
<dbReference type="Pfam" id="PF06021">
    <property type="entry name" value="Gly_acyl_tr_N"/>
    <property type="match status" value="2"/>
</dbReference>
<feature type="non-terminal residue" evidence="6">
    <location>
        <position position="217"/>
    </location>
</feature>
<evidence type="ECO:0000256" key="3">
    <source>
        <dbReference type="RuleBase" id="RU368002"/>
    </source>
</evidence>
<dbReference type="PANTHER" id="PTHR15298">
    <property type="entry name" value="L-COA N-ACYLTRANSFERASE-RELATED"/>
    <property type="match status" value="1"/>
</dbReference>
<keyword evidence="2 3" id="KW-0012">Acyltransferase</keyword>
<dbReference type="EC" id="2.3.1.-" evidence="3"/>
<feature type="non-terminal residue" evidence="6">
    <location>
        <position position="1"/>
    </location>
</feature>
<dbReference type="InterPro" id="IPR015938">
    <property type="entry name" value="Glycine_N-acyltransferase_N"/>
</dbReference>
<gene>
    <name evidence="6" type="primary">Glyatl3_0</name>
    <name evidence="6" type="ORF">ZOSHYP_R02188</name>
</gene>
<dbReference type="AlphaFoldDB" id="A0A7L2KWL6"/>
<dbReference type="InterPro" id="IPR010313">
    <property type="entry name" value="Glycine_N-acyltransferase"/>
</dbReference>
<dbReference type="Gene3D" id="3.40.630.30">
    <property type="match status" value="1"/>
</dbReference>
<feature type="domain" description="Glycine N-acyltransferase C-terminal" evidence="5">
    <location>
        <begin position="162"/>
        <end position="216"/>
    </location>
</feature>
<dbReference type="PANTHER" id="PTHR15298:SF1">
    <property type="entry name" value="GLYCINE N-ACYLTRANSFERASE-LIKE PROTEIN"/>
    <property type="match status" value="1"/>
</dbReference>
<dbReference type="OrthoDB" id="61870at2759"/>
<dbReference type="EMBL" id="VWYL01024760">
    <property type="protein sequence ID" value="NXR39662.1"/>
    <property type="molecule type" value="Genomic_DNA"/>
</dbReference>
<dbReference type="Proteomes" id="UP000549157">
    <property type="component" value="Unassembled WGS sequence"/>
</dbReference>
<reference evidence="6 7" key="1">
    <citation type="submission" date="2019-09" db="EMBL/GenBank/DDBJ databases">
        <title>Bird 10,000 Genomes (B10K) Project - Family phase.</title>
        <authorList>
            <person name="Zhang G."/>
        </authorList>
    </citation>
    <scope>NUCLEOTIDE SEQUENCE [LARGE SCALE GENOMIC DNA]</scope>
    <source>
        <strain evidence="6">B10K-DU-001-36</strain>
        <tissue evidence="6">Muscle</tissue>
    </source>
</reference>
<dbReference type="GO" id="GO:0047961">
    <property type="term" value="F:glycine N-acyltransferase activity"/>
    <property type="evidence" value="ECO:0007669"/>
    <property type="project" value="InterPro"/>
</dbReference>
<feature type="domain" description="Glycine N-acyltransferase N-terminal" evidence="4">
    <location>
        <begin position="119"/>
        <end position="159"/>
    </location>
</feature>
<dbReference type="SUPFAM" id="SSF55729">
    <property type="entry name" value="Acyl-CoA N-acyltransferases (Nat)"/>
    <property type="match status" value="1"/>
</dbReference>